<dbReference type="Gramene" id="KRH30695">
    <property type="protein sequence ID" value="KRH30695"/>
    <property type="gene ID" value="GLYMA_11G201300"/>
</dbReference>
<reference evidence="14" key="2">
    <citation type="submission" date="2018-02" db="UniProtKB">
        <authorList>
            <consortium name="EnsemblPlants"/>
        </authorList>
    </citation>
    <scope>IDENTIFICATION</scope>
    <source>
        <strain evidence="14">Williams 82</strain>
    </source>
</reference>
<keyword evidence="15" id="KW-1185">Reference proteome</keyword>
<evidence type="ECO:0000256" key="7">
    <source>
        <dbReference type="ARBA" id="ARBA00023002"/>
    </source>
</evidence>
<dbReference type="OMA" id="MIINEPL"/>
<dbReference type="SUPFAM" id="SSF48264">
    <property type="entry name" value="Cytochrome P450"/>
    <property type="match status" value="1"/>
</dbReference>
<dbReference type="Pfam" id="PF00067">
    <property type="entry name" value="p450"/>
    <property type="match status" value="1"/>
</dbReference>
<evidence type="ECO:0000256" key="8">
    <source>
        <dbReference type="ARBA" id="ARBA00023004"/>
    </source>
</evidence>
<reference evidence="13 14" key="1">
    <citation type="journal article" date="2010" name="Nature">
        <title>Genome sequence of the palaeopolyploid soybean.</title>
        <authorList>
            <person name="Schmutz J."/>
            <person name="Cannon S.B."/>
            <person name="Schlueter J."/>
            <person name="Ma J."/>
            <person name="Mitros T."/>
            <person name="Nelson W."/>
            <person name="Hyten D.L."/>
            <person name="Song Q."/>
            <person name="Thelen J.J."/>
            <person name="Cheng J."/>
            <person name="Xu D."/>
            <person name="Hellsten U."/>
            <person name="May G.D."/>
            <person name="Yu Y."/>
            <person name="Sakurai T."/>
            <person name="Umezawa T."/>
            <person name="Bhattacharyya M.K."/>
            <person name="Sandhu D."/>
            <person name="Valliyodan B."/>
            <person name="Lindquist E."/>
            <person name="Peto M."/>
            <person name="Grant D."/>
            <person name="Shu S."/>
            <person name="Goodstein D."/>
            <person name="Barry K."/>
            <person name="Futrell-Griggs M."/>
            <person name="Abernathy B."/>
            <person name="Du J."/>
            <person name="Tian Z."/>
            <person name="Zhu L."/>
            <person name="Gill N."/>
            <person name="Joshi T."/>
            <person name="Libault M."/>
            <person name="Sethuraman A."/>
            <person name="Zhang X.-C."/>
            <person name="Shinozaki K."/>
            <person name="Nguyen H.T."/>
            <person name="Wing R.A."/>
            <person name="Cregan P."/>
            <person name="Specht J."/>
            <person name="Grimwood J."/>
            <person name="Rokhsar D."/>
            <person name="Stacey G."/>
            <person name="Shoemaker R.C."/>
            <person name="Jackson S.A."/>
        </authorList>
    </citation>
    <scope>NUCLEOTIDE SEQUENCE</scope>
    <source>
        <strain evidence="14">cv. Williams 82</strain>
        <tissue evidence="13">Callus</tissue>
    </source>
</reference>
<keyword evidence="10" id="KW-0472">Membrane</keyword>
<accession>A0A0R0HJS7</accession>
<dbReference type="InterPro" id="IPR002401">
    <property type="entry name" value="Cyt_P450_E_grp-I"/>
</dbReference>
<evidence type="ECO:0000313" key="14">
    <source>
        <dbReference type="EnsemblPlants" id="KRH30695"/>
    </source>
</evidence>
<dbReference type="SMR" id="A0A0R0HJS7"/>
<feature type="binding site" description="axial binding residue" evidence="11">
    <location>
        <position position="77"/>
    </location>
    <ligand>
        <name>heme</name>
        <dbReference type="ChEBI" id="CHEBI:30413"/>
    </ligand>
    <ligandPart>
        <name>Fe</name>
        <dbReference type="ChEBI" id="CHEBI:18248"/>
    </ligandPart>
</feature>
<proteinExistence type="inferred from homology"/>
<protein>
    <recommendedName>
        <fullName evidence="16">Cytochrome P450</fullName>
    </recommendedName>
</protein>
<evidence type="ECO:0000256" key="3">
    <source>
        <dbReference type="ARBA" id="ARBA00022617"/>
    </source>
</evidence>
<dbReference type="InterPro" id="IPR050665">
    <property type="entry name" value="Cytochrome_P450_Monooxygen"/>
</dbReference>
<dbReference type="GO" id="GO:0005506">
    <property type="term" value="F:iron ion binding"/>
    <property type="evidence" value="ECO:0007669"/>
    <property type="project" value="InterPro"/>
</dbReference>
<keyword evidence="7 12" id="KW-0560">Oxidoreductase</keyword>
<keyword evidence="4" id="KW-0812">Transmembrane</keyword>
<evidence type="ECO:0000256" key="5">
    <source>
        <dbReference type="ARBA" id="ARBA00022723"/>
    </source>
</evidence>
<keyword evidence="5 11" id="KW-0479">Metal-binding</keyword>
<dbReference type="GO" id="GO:0016705">
    <property type="term" value="F:oxidoreductase activity, acting on paired donors, with incorporation or reduction of molecular oxygen"/>
    <property type="evidence" value="ECO:0007669"/>
    <property type="project" value="InterPro"/>
</dbReference>
<dbReference type="GO" id="GO:0020037">
    <property type="term" value="F:heme binding"/>
    <property type="evidence" value="ECO:0007669"/>
    <property type="project" value="InterPro"/>
</dbReference>
<comment type="subcellular location">
    <subcellularLocation>
        <location evidence="1">Membrane</location>
        <topology evidence="1">Single-pass membrane protein</topology>
    </subcellularLocation>
</comment>
<dbReference type="PRINTS" id="PR00463">
    <property type="entry name" value="EP450I"/>
</dbReference>
<dbReference type="InterPro" id="IPR036396">
    <property type="entry name" value="Cyt_P450_sf"/>
</dbReference>
<dbReference type="Gene3D" id="1.10.630.10">
    <property type="entry name" value="Cytochrome P450"/>
    <property type="match status" value="1"/>
</dbReference>
<evidence type="ECO:0000256" key="9">
    <source>
        <dbReference type="ARBA" id="ARBA00023033"/>
    </source>
</evidence>
<dbReference type="GO" id="GO:0004497">
    <property type="term" value="F:monooxygenase activity"/>
    <property type="evidence" value="ECO:0007669"/>
    <property type="project" value="UniProtKB-KW"/>
</dbReference>
<dbReference type="PROSITE" id="PS00086">
    <property type="entry name" value="CYTOCHROME_P450"/>
    <property type="match status" value="1"/>
</dbReference>
<dbReference type="InParanoid" id="A0A0R0HJS7"/>
<dbReference type="EMBL" id="CM000844">
    <property type="protein sequence ID" value="KRH30695.1"/>
    <property type="molecule type" value="Genomic_DNA"/>
</dbReference>
<evidence type="ECO:0008006" key="16">
    <source>
        <dbReference type="Google" id="ProtNLM"/>
    </source>
</evidence>
<keyword evidence="8 11" id="KW-0408">Iron</keyword>
<evidence type="ECO:0000256" key="1">
    <source>
        <dbReference type="ARBA" id="ARBA00004167"/>
    </source>
</evidence>
<evidence type="ECO:0000313" key="15">
    <source>
        <dbReference type="Proteomes" id="UP000008827"/>
    </source>
</evidence>
<dbReference type="STRING" id="3847.A0A0R0HJS7"/>
<evidence type="ECO:0000256" key="6">
    <source>
        <dbReference type="ARBA" id="ARBA00022989"/>
    </source>
</evidence>
<dbReference type="AlphaFoldDB" id="A0A0R0HJS7"/>
<dbReference type="Proteomes" id="UP000008827">
    <property type="component" value="Chromosome 11"/>
</dbReference>
<keyword evidence="3 11" id="KW-0349">Heme</keyword>
<comment type="similarity">
    <text evidence="2 12">Belongs to the cytochrome P450 family.</text>
</comment>
<evidence type="ECO:0000256" key="12">
    <source>
        <dbReference type="RuleBase" id="RU000461"/>
    </source>
</evidence>
<dbReference type="PANTHER" id="PTHR24282">
    <property type="entry name" value="CYTOCHROME P450 FAMILY MEMBER"/>
    <property type="match status" value="1"/>
</dbReference>
<gene>
    <name evidence="13" type="ORF">GLYMA_11G201300</name>
</gene>
<reference evidence="13" key="3">
    <citation type="submission" date="2018-07" db="EMBL/GenBank/DDBJ databases">
        <title>WGS assembly of Glycine max.</title>
        <authorList>
            <person name="Schmutz J."/>
            <person name="Cannon S."/>
            <person name="Schlueter J."/>
            <person name="Ma J."/>
            <person name="Mitros T."/>
            <person name="Nelson W."/>
            <person name="Hyten D."/>
            <person name="Song Q."/>
            <person name="Thelen J."/>
            <person name="Cheng J."/>
            <person name="Xu D."/>
            <person name="Hellsten U."/>
            <person name="May G."/>
            <person name="Yu Y."/>
            <person name="Sakurai T."/>
            <person name="Umezawa T."/>
            <person name="Bhattacharyya M."/>
            <person name="Sandhu D."/>
            <person name="Valliyodan B."/>
            <person name="Lindquist E."/>
            <person name="Peto M."/>
            <person name="Grant D."/>
            <person name="Shu S."/>
            <person name="Goodstein D."/>
            <person name="Barry K."/>
            <person name="Futrell-Griggs M."/>
            <person name="Abernathy B."/>
            <person name="Du J."/>
            <person name="Tian Z."/>
            <person name="Zhu L."/>
            <person name="Gill N."/>
            <person name="Joshi T."/>
            <person name="Libault M."/>
            <person name="Sethuraman A."/>
            <person name="Zhang X."/>
            <person name="Shinozaki K."/>
            <person name="Nguyen H."/>
            <person name="Wing R."/>
            <person name="Cregan P."/>
            <person name="Specht J."/>
            <person name="Grimwood J."/>
            <person name="Rokhsar D."/>
            <person name="Stacey G."/>
            <person name="Shoemaker R."/>
            <person name="Jackson S."/>
        </authorList>
    </citation>
    <scope>NUCLEOTIDE SEQUENCE</scope>
    <source>
        <tissue evidence="13">Callus</tissue>
    </source>
</reference>
<name>A0A0R0HJS7_SOYBN</name>
<dbReference type="EnsemblPlants" id="KRH30695">
    <property type="protein sequence ID" value="KRH30695"/>
    <property type="gene ID" value="GLYMA_11G201300"/>
</dbReference>
<organism evidence="13">
    <name type="scientific">Glycine max</name>
    <name type="common">Soybean</name>
    <name type="synonym">Glycine hispida</name>
    <dbReference type="NCBI Taxonomy" id="3847"/>
    <lineage>
        <taxon>Eukaryota</taxon>
        <taxon>Viridiplantae</taxon>
        <taxon>Streptophyta</taxon>
        <taxon>Embryophyta</taxon>
        <taxon>Tracheophyta</taxon>
        <taxon>Spermatophyta</taxon>
        <taxon>Magnoliopsida</taxon>
        <taxon>eudicotyledons</taxon>
        <taxon>Gunneridae</taxon>
        <taxon>Pentapetalae</taxon>
        <taxon>rosids</taxon>
        <taxon>fabids</taxon>
        <taxon>Fabales</taxon>
        <taxon>Fabaceae</taxon>
        <taxon>Papilionoideae</taxon>
        <taxon>50 kb inversion clade</taxon>
        <taxon>NPAAA clade</taxon>
        <taxon>indigoferoid/millettioid clade</taxon>
        <taxon>Phaseoleae</taxon>
        <taxon>Glycine</taxon>
        <taxon>Glycine subgen. Soja</taxon>
    </lineage>
</organism>
<dbReference type="InterPro" id="IPR001128">
    <property type="entry name" value="Cyt_P450"/>
</dbReference>
<dbReference type="InterPro" id="IPR017972">
    <property type="entry name" value="Cyt_P450_CS"/>
</dbReference>
<keyword evidence="6" id="KW-1133">Transmembrane helix</keyword>
<evidence type="ECO:0000256" key="4">
    <source>
        <dbReference type="ARBA" id="ARBA00022692"/>
    </source>
</evidence>
<evidence type="ECO:0000256" key="11">
    <source>
        <dbReference type="PIRSR" id="PIRSR602401-1"/>
    </source>
</evidence>
<evidence type="ECO:0000256" key="10">
    <source>
        <dbReference type="ARBA" id="ARBA00023136"/>
    </source>
</evidence>
<dbReference type="GO" id="GO:0016020">
    <property type="term" value="C:membrane"/>
    <property type="evidence" value="ECO:0007669"/>
    <property type="project" value="UniProtKB-SubCell"/>
</dbReference>
<sequence length="129" mass="14587">MYIRVEAMIIKLSIVASRKAFKDLKFGNIDVPKGLSIWVMVGDDAYKFNPERFSNGTIGACKLPHMYMPFGVGPRVCLGQNLAMVELKMLIALILSKFIFSLSMRYVQSPTLRLLMEPEHGVHLLVKKL</sequence>
<comment type="cofactor">
    <cofactor evidence="11">
        <name>heme</name>
        <dbReference type="ChEBI" id="CHEBI:30413"/>
    </cofactor>
</comment>
<evidence type="ECO:0000256" key="2">
    <source>
        <dbReference type="ARBA" id="ARBA00010617"/>
    </source>
</evidence>
<dbReference type="PANTHER" id="PTHR24282:SF196">
    <property type="entry name" value="CYTOCHROME P450 714C2"/>
    <property type="match status" value="1"/>
</dbReference>
<evidence type="ECO:0000313" key="13">
    <source>
        <dbReference type="EMBL" id="KRH30695.1"/>
    </source>
</evidence>
<keyword evidence="9 12" id="KW-0503">Monooxygenase</keyword>